<keyword evidence="3" id="KW-0393">Immunoglobulin domain</keyword>
<feature type="transmembrane region" description="Helical" evidence="5">
    <location>
        <begin position="159"/>
        <end position="181"/>
    </location>
</feature>
<dbReference type="AlphaFoldDB" id="A0A8D0T2C5"/>
<feature type="signal peptide" evidence="6">
    <location>
        <begin position="1"/>
        <end position="24"/>
    </location>
</feature>
<organism evidence="7 8">
    <name type="scientific">Sus scrofa</name>
    <name type="common">Pig</name>
    <dbReference type="NCBI Taxonomy" id="9823"/>
    <lineage>
        <taxon>Eukaryota</taxon>
        <taxon>Metazoa</taxon>
        <taxon>Chordata</taxon>
        <taxon>Craniata</taxon>
        <taxon>Vertebrata</taxon>
        <taxon>Euteleostomi</taxon>
        <taxon>Mammalia</taxon>
        <taxon>Eutheria</taxon>
        <taxon>Laurasiatheria</taxon>
        <taxon>Artiodactyla</taxon>
        <taxon>Suina</taxon>
        <taxon>Suidae</taxon>
        <taxon>Sus</taxon>
    </lineage>
</organism>
<dbReference type="Proteomes" id="UP000694727">
    <property type="component" value="Unplaced"/>
</dbReference>
<protein>
    <recommendedName>
        <fullName evidence="9">Ig-like domain-containing protein</fullName>
    </recommendedName>
</protein>
<dbReference type="Ensembl" id="ENSSSCT00025091634.1">
    <property type="protein sequence ID" value="ENSSSCP00025040223.1"/>
    <property type="gene ID" value="ENSSSCG00025066726.1"/>
</dbReference>
<proteinExistence type="predicted"/>
<keyword evidence="5" id="KW-1133">Transmembrane helix</keyword>
<feature type="region of interest" description="Disordered" evidence="4">
    <location>
        <begin position="322"/>
        <end position="345"/>
    </location>
</feature>
<dbReference type="Pfam" id="PF13895">
    <property type="entry name" value="Ig_2"/>
    <property type="match status" value="1"/>
</dbReference>
<dbReference type="FunFam" id="2.60.40.10:FF:000049">
    <property type="entry name" value="Leukocyte immunoglobulin-like receptor subfamily B member 1"/>
    <property type="match status" value="1"/>
</dbReference>
<feature type="compositionally biased region" description="Polar residues" evidence="4">
    <location>
        <begin position="130"/>
        <end position="150"/>
    </location>
</feature>
<dbReference type="SUPFAM" id="SSF48726">
    <property type="entry name" value="Immunoglobulin"/>
    <property type="match status" value="1"/>
</dbReference>
<name>A0A8D0T2C5_PIG</name>
<accession>A0A8D0T2C5</accession>
<dbReference type="PANTHER" id="PTHR11738">
    <property type="entry name" value="MHC CLASS I NK CELL RECEPTOR"/>
    <property type="match status" value="1"/>
</dbReference>
<evidence type="ECO:0000256" key="5">
    <source>
        <dbReference type="SAM" id="Phobius"/>
    </source>
</evidence>
<keyword evidence="2" id="KW-1015">Disulfide bond</keyword>
<dbReference type="PANTHER" id="PTHR11738:SF129">
    <property type="entry name" value="LEUKOCYTE-ASSOCIATED IMMUNOGLOBULIN-LIKE RECEPTOR 1"/>
    <property type="match status" value="1"/>
</dbReference>
<dbReference type="InterPro" id="IPR036179">
    <property type="entry name" value="Ig-like_dom_sf"/>
</dbReference>
<dbReference type="Gene3D" id="2.60.40.10">
    <property type="entry name" value="Immunoglobulins"/>
    <property type="match status" value="1"/>
</dbReference>
<keyword evidence="5" id="KW-0472">Membrane</keyword>
<feature type="region of interest" description="Disordered" evidence="4">
    <location>
        <begin position="121"/>
        <end position="150"/>
    </location>
</feature>
<dbReference type="InterPro" id="IPR050412">
    <property type="entry name" value="Ig-like_Receptors_ImmuneReg"/>
</dbReference>
<evidence type="ECO:0000313" key="8">
    <source>
        <dbReference type="Proteomes" id="UP000694727"/>
    </source>
</evidence>
<evidence type="ECO:0000256" key="6">
    <source>
        <dbReference type="SAM" id="SignalP"/>
    </source>
</evidence>
<feature type="compositionally biased region" description="Polar residues" evidence="4">
    <location>
        <begin position="335"/>
        <end position="345"/>
    </location>
</feature>
<feature type="region of interest" description="Disordered" evidence="4">
    <location>
        <begin position="188"/>
        <end position="226"/>
    </location>
</feature>
<evidence type="ECO:0000256" key="3">
    <source>
        <dbReference type="ARBA" id="ARBA00023319"/>
    </source>
</evidence>
<evidence type="ECO:0000313" key="7">
    <source>
        <dbReference type="Ensembl" id="ENSSSCP00025040223.1"/>
    </source>
</evidence>
<dbReference type="InterPro" id="IPR013783">
    <property type="entry name" value="Ig-like_fold"/>
</dbReference>
<reference evidence="7" key="1">
    <citation type="submission" date="2025-08" db="UniProtKB">
        <authorList>
            <consortium name="Ensembl"/>
        </authorList>
    </citation>
    <scope>IDENTIFICATION</scope>
</reference>
<evidence type="ECO:0000256" key="2">
    <source>
        <dbReference type="ARBA" id="ARBA00023157"/>
    </source>
</evidence>
<keyword evidence="1 6" id="KW-0732">Signal</keyword>
<keyword evidence="5" id="KW-0812">Transmembrane</keyword>
<evidence type="ECO:0000256" key="1">
    <source>
        <dbReference type="ARBA" id="ARBA00022729"/>
    </source>
</evidence>
<evidence type="ECO:0008006" key="9">
    <source>
        <dbReference type="Google" id="ProtNLM"/>
    </source>
</evidence>
<feature type="chain" id="PRO_5034740604" description="Ig-like domain-containing protein" evidence="6">
    <location>
        <begin position="25"/>
        <end position="345"/>
    </location>
</feature>
<sequence length="345" mass="37075">MAPHPTTLLCFALCLGQTIRTCRGALPRPSIRAEPGPVVPWGQPVTIVCQGPAGAETFHLQYKENTHKYKDESNTIQIGPHQTAARFPIAAVSEDTVRHYQCLYHQSGIWSESSETLKLVLTGPPGDFSSPHTEPSSSAGDTWTHSQDGNNPGPWTEHVYILIGVSAAFLLCLLLLVLLLLQRWHQRKRGPPRNKGKEPEPQERLSPAVDVLDGTPGTDKGGTGLGGEGGIHCHPGSHMQGASLGAFCSRWGWGGGQGQIGSCEVSGEFAPENSSLVLSSLDPATVHRLPEKDRETEASTPADLQEVTYAQLDHRTLTQRAARAVTPPSTEPAAESSTYAAISRH</sequence>
<evidence type="ECO:0000256" key="4">
    <source>
        <dbReference type="SAM" id="MobiDB-lite"/>
    </source>
</evidence>